<evidence type="ECO:0000313" key="8">
    <source>
        <dbReference type="Proteomes" id="UP000479190"/>
    </source>
</evidence>
<dbReference type="InterPro" id="IPR007110">
    <property type="entry name" value="Ig-like_dom"/>
</dbReference>
<name>A0A6H5IQV7_9HYME</name>
<dbReference type="GO" id="GO:0016020">
    <property type="term" value="C:membrane"/>
    <property type="evidence" value="ECO:0007669"/>
    <property type="project" value="UniProtKB-SubCell"/>
</dbReference>
<dbReference type="EMBL" id="CADCXV010000883">
    <property type="protein sequence ID" value="CAB0038001.1"/>
    <property type="molecule type" value="Genomic_DNA"/>
</dbReference>
<comment type="subcellular location">
    <subcellularLocation>
        <location evidence="1">Membrane</location>
        <topology evidence="1">Multi-pass membrane protein</topology>
    </subcellularLocation>
</comment>
<dbReference type="Gene3D" id="1.20.140.150">
    <property type="match status" value="1"/>
</dbReference>
<feature type="transmembrane region" description="Helical" evidence="5">
    <location>
        <begin position="642"/>
        <end position="663"/>
    </location>
</feature>
<feature type="domain" description="Ig-like" evidence="6">
    <location>
        <begin position="123"/>
        <end position="200"/>
    </location>
</feature>
<feature type="transmembrane region" description="Helical" evidence="5">
    <location>
        <begin position="342"/>
        <end position="363"/>
    </location>
</feature>
<evidence type="ECO:0000256" key="3">
    <source>
        <dbReference type="ARBA" id="ARBA00022989"/>
    </source>
</evidence>
<feature type="transmembrane region" description="Helical" evidence="5">
    <location>
        <begin position="601"/>
        <end position="622"/>
    </location>
</feature>
<keyword evidence="3 5" id="KW-1133">Transmembrane helix</keyword>
<keyword evidence="2 5" id="KW-0812">Transmembrane</keyword>
<dbReference type="InterPro" id="IPR004031">
    <property type="entry name" value="PMP22/EMP/MP20/Claudin"/>
</dbReference>
<dbReference type="GO" id="GO:0019991">
    <property type="term" value="P:septate junction assembly"/>
    <property type="evidence" value="ECO:0007669"/>
    <property type="project" value="TreeGrafter"/>
</dbReference>
<gene>
    <name evidence="7" type="ORF">TBRA_LOCUS9798</name>
</gene>
<feature type="transmembrane region" description="Helical" evidence="5">
    <location>
        <begin position="12"/>
        <end position="33"/>
    </location>
</feature>
<dbReference type="Proteomes" id="UP000479190">
    <property type="component" value="Unassembled WGS sequence"/>
</dbReference>
<feature type="non-terminal residue" evidence="7">
    <location>
        <position position="1358"/>
    </location>
</feature>
<dbReference type="Pfam" id="PF13903">
    <property type="entry name" value="Claudin_2"/>
    <property type="match status" value="1"/>
</dbReference>
<evidence type="ECO:0000313" key="7">
    <source>
        <dbReference type="EMBL" id="CAB0038001.1"/>
    </source>
</evidence>
<keyword evidence="4 5" id="KW-0472">Membrane</keyword>
<reference evidence="7 8" key="1">
    <citation type="submission" date="2020-02" db="EMBL/GenBank/DDBJ databases">
        <authorList>
            <person name="Ferguson B K."/>
        </authorList>
    </citation>
    <scope>NUCLEOTIDE SEQUENCE [LARGE SCALE GENOMIC DNA]</scope>
</reference>
<feature type="transmembrane region" description="Helical" evidence="5">
    <location>
        <begin position="901"/>
        <end position="922"/>
    </location>
</feature>
<evidence type="ECO:0000259" key="6">
    <source>
        <dbReference type="PROSITE" id="PS50835"/>
    </source>
</evidence>
<evidence type="ECO:0000256" key="4">
    <source>
        <dbReference type="ARBA" id="ARBA00023136"/>
    </source>
</evidence>
<evidence type="ECO:0000256" key="2">
    <source>
        <dbReference type="ARBA" id="ARBA00022692"/>
    </source>
</evidence>
<sequence length="1358" mass="151108">MKKRSLAGNVGIGIFSVGFICICVAFFTSSWVVSDPRITNSRLETIGLWRQCFKSLPDPVRADAPKRYFAGCRWVYDPFTTGYSELIGFLLPHETFTCNWKKSLLNIHASLPMSGHLPAVDDPELIVIFRCLRFTKERVWHKLSCRLSRLRLTTSSRTISWSRSGTRSTIKHILCFTLLASNCVASCMISSSDRQRVDLTRERVVPNVAGACGTYDLDSRVRFRTGLIVGIREAVSRTGSPRVDLCAATDCRLFLACRVYGPTARARRGAILDQGDDKRPATARACATNVSTSRVPGPLNACAIASCMTECVIAIALLRALLMTQATNKSNYLWFDQIENAFFISISTDSLFKFFGYLLILYVRVFTRHREPKYKQNSQFCNRSMDPPLPSFSQNSPKMKTLLIYITKENKQRKLFKKDNDNTSCKLGRGSTLGDHEIAPIGVSFFPHAGENGTFGPRYKTVISINTNCFISILCFTLLASNCVASCMISSSDRQRVDLTRERVVPNVAGACGTYDLDSRVRFRTGLIVGIREAVSRTGSPRVDLCAATDCRLFLACRVYGPTARARRGAILDQGDDKRPATARACATNVSTSRVPGPLNACAIASCMTECVIAIALLRALLMTQATNKSNYLWFDQIENAFFISISTDSLFKFFGYLLILYVRVFTRHREPKYKQNSQFCNRSMDPPLPSFSQNSPKMKTLLIYITKENKQRKLFKKDNDNTSCKLGRGSTLGDHEIAPIGVSFFPHAGENGTFGPRYKTVISINTNCFISILCFTLLASNCVASCMISSSDRQRVDLTRERVVPNVAGACGTYDLDSRVRFRTGLIVGIREAVSRTGSPRVDLCAATDCRLFLACRVYGPTARARRGAILDQGDDKRPATARACATNVSTSRVPGPLNACAIASCMTECVIAIALLRALLMTQATNKSNYLWFDQIENAFFISISTDSLFKFFGYLLILYVRVFTRHREPKYKQNSQFCNRSMDPPLPSFSQNSPKMKTLLIYITKENKQRKLFKKDNDNTSCKLGRGSTLGDHEIAPIGVSFFPHAGENGTFGPRYKTVISINTNCFISILCFTLLASNCVASCMISSSDRQRVDLTRERVVPNVAGACGTYDLDSRVRFRTGLIVGIREAVSRTGSPRVDLCAATDCRLFLACRVYGPTARARRGAILDQGDDKRPATARACATNVSTSRVPGPLNACAIASCMTECVIAIALLRALLMTQATNKSNYLWFDQIENAFFISISTDSLFKFFGYLLILYVRVFTRHREPKYKQNSQFCNRSMDPPLPSFSQNSPKMKTLLIYITKENKQRKLFKKDNDNTSCKLGRGSTLGDHEIAPIGVSFFPHAGENGTFGPR</sequence>
<organism evidence="7 8">
    <name type="scientific">Trichogramma brassicae</name>
    <dbReference type="NCBI Taxonomy" id="86971"/>
    <lineage>
        <taxon>Eukaryota</taxon>
        <taxon>Metazoa</taxon>
        <taxon>Ecdysozoa</taxon>
        <taxon>Arthropoda</taxon>
        <taxon>Hexapoda</taxon>
        <taxon>Insecta</taxon>
        <taxon>Pterygota</taxon>
        <taxon>Neoptera</taxon>
        <taxon>Endopterygota</taxon>
        <taxon>Hymenoptera</taxon>
        <taxon>Apocrita</taxon>
        <taxon>Proctotrupomorpha</taxon>
        <taxon>Chalcidoidea</taxon>
        <taxon>Trichogrammatidae</taxon>
        <taxon>Trichogramma</taxon>
    </lineage>
</organism>
<dbReference type="PROSITE" id="PS50835">
    <property type="entry name" value="IG_LIKE"/>
    <property type="match status" value="1"/>
</dbReference>
<feature type="transmembrane region" description="Helical" evidence="5">
    <location>
        <begin position="1201"/>
        <end position="1222"/>
    </location>
</feature>
<dbReference type="PANTHER" id="PTHR21284:SF6">
    <property type="entry name" value="SINUOUS"/>
    <property type="match status" value="1"/>
</dbReference>
<evidence type="ECO:0000256" key="5">
    <source>
        <dbReference type="SAM" id="Phobius"/>
    </source>
</evidence>
<keyword evidence="8" id="KW-1185">Reference proteome</keyword>
<feature type="transmembrane region" description="Helical" evidence="5">
    <location>
        <begin position="301"/>
        <end position="322"/>
    </location>
</feature>
<proteinExistence type="predicted"/>
<dbReference type="PANTHER" id="PTHR21284">
    <property type="entry name" value="EG:80H7.2 PROTEIN"/>
    <property type="match status" value="1"/>
</dbReference>
<feature type="transmembrane region" description="Helical" evidence="5">
    <location>
        <begin position="1242"/>
        <end position="1263"/>
    </location>
</feature>
<accession>A0A6H5IQV7</accession>
<protein>
    <recommendedName>
        <fullName evidence="6">Ig-like domain-containing protein</fullName>
    </recommendedName>
</protein>
<feature type="transmembrane region" description="Helical" evidence="5">
    <location>
        <begin position="942"/>
        <end position="963"/>
    </location>
</feature>
<dbReference type="GO" id="GO:0035151">
    <property type="term" value="P:regulation of tube size, open tracheal system"/>
    <property type="evidence" value="ECO:0007669"/>
    <property type="project" value="TreeGrafter"/>
</dbReference>
<evidence type="ECO:0000256" key="1">
    <source>
        <dbReference type="ARBA" id="ARBA00004141"/>
    </source>
</evidence>
<dbReference type="OrthoDB" id="8183827at2759"/>
<dbReference type="GO" id="GO:0005918">
    <property type="term" value="C:septate junction"/>
    <property type="evidence" value="ECO:0007669"/>
    <property type="project" value="TreeGrafter"/>
</dbReference>